<organism evidence="1 2">
    <name type="scientific">Cichorium intybus</name>
    <name type="common">Chicory</name>
    <dbReference type="NCBI Taxonomy" id="13427"/>
    <lineage>
        <taxon>Eukaryota</taxon>
        <taxon>Viridiplantae</taxon>
        <taxon>Streptophyta</taxon>
        <taxon>Embryophyta</taxon>
        <taxon>Tracheophyta</taxon>
        <taxon>Spermatophyta</taxon>
        <taxon>Magnoliopsida</taxon>
        <taxon>eudicotyledons</taxon>
        <taxon>Gunneridae</taxon>
        <taxon>Pentapetalae</taxon>
        <taxon>asterids</taxon>
        <taxon>campanulids</taxon>
        <taxon>Asterales</taxon>
        <taxon>Asteraceae</taxon>
        <taxon>Cichorioideae</taxon>
        <taxon>Cichorieae</taxon>
        <taxon>Cichoriinae</taxon>
        <taxon>Cichorium</taxon>
    </lineage>
</organism>
<evidence type="ECO:0000313" key="1">
    <source>
        <dbReference type="EMBL" id="KAI3709276.1"/>
    </source>
</evidence>
<dbReference type="Proteomes" id="UP001055811">
    <property type="component" value="Linkage Group LG07"/>
</dbReference>
<name>A0ACB9AHQ6_CICIN</name>
<evidence type="ECO:0000313" key="2">
    <source>
        <dbReference type="Proteomes" id="UP001055811"/>
    </source>
</evidence>
<sequence>MLSSVNSFVAVTQLGTVKYQSLQLLYLMNQFSGHHLNVSSFSSSSPNGFFLQFNEKTVEKKKNEKYKPQSRNFNEVEPEIVVKQVFVSPAVGTNHKLIPDYRTCES</sequence>
<gene>
    <name evidence="1" type="ORF">L2E82_39036</name>
</gene>
<protein>
    <submittedName>
        <fullName evidence="1">Uncharacterized protein</fullName>
    </submittedName>
</protein>
<reference evidence="1 2" key="2">
    <citation type="journal article" date="2022" name="Mol. Ecol. Resour.">
        <title>The genomes of chicory, endive, great burdock and yacon provide insights into Asteraceae paleo-polyploidization history and plant inulin production.</title>
        <authorList>
            <person name="Fan W."/>
            <person name="Wang S."/>
            <person name="Wang H."/>
            <person name="Wang A."/>
            <person name="Jiang F."/>
            <person name="Liu H."/>
            <person name="Zhao H."/>
            <person name="Xu D."/>
            <person name="Zhang Y."/>
        </authorList>
    </citation>
    <scope>NUCLEOTIDE SEQUENCE [LARGE SCALE GENOMIC DNA]</scope>
    <source>
        <strain evidence="2">cv. Punajuju</strain>
        <tissue evidence="1">Leaves</tissue>
    </source>
</reference>
<proteinExistence type="predicted"/>
<keyword evidence="2" id="KW-1185">Reference proteome</keyword>
<comment type="caution">
    <text evidence="1">The sequence shown here is derived from an EMBL/GenBank/DDBJ whole genome shotgun (WGS) entry which is preliminary data.</text>
</comment>
<accession>A0ACB9AHQ6</accession>
<dbReference type="EMBL" id="CM042015">
    <property type="protein sequence ID" value="KAI3709276.1"/>
    <property type="molecule type" value="Genomic_DNA"/>
</dbReference>
<reference evidence="2" key="1">
    <citation type="journal article" date="2022" name="Mol. Ecol. Resour.">
        <title>The genomes of chicory, endive, great burdock and yacon provide insights into Asteraceae palaeo-polyploidization history and plant inulin production.</title>
        <authorList>
            <person name="Fan W."/>
            <person name="Wang S."/>
            <person name="Wang H."/>
            <person name="Wang A."/>
            <person name="Jiang F."/>
            <person name="Liu H."/>
            <person name="Zhao H."/>
            <person name="Xu D."/>
            <person name="Zhang Y."/>
        </authorList>
    </citation>
    <scope>NUCLEOTIDE SEQUENCE [LARGE SCALE GENOMIC DNA]</scope>
    <source>
        <strain evidence="2">cv. Punajuju</strain>
    </source>
</reference>